<gene>
    <name evidence="2" type="ORF">PR048_003459</name>
</gene>
<feature type="compositionally biased region" description="Basic and acidic residues" evidence="1">
    <location>
        <begin position="64"/>
        <end position="111"/>
    </location>
</feature>
<organism evidence="2 3">
    <name type="scientific">Dryococelus australis</name>
    <dbReference type="NCBI Taxonomy" id="614101"/>
    <lineage>
        <taxon>Eukaryota</taxon>
        <taxon>Metazoa</taxon>
        <taxon>Ecdysozoa</taxon>
        <taxon>Arthropoda</taxon>
        <taxon>Hexapoda</taxon>
        <taxon>Insecta</taxon>
        <taxon>Pterygota</taxon>
        <taxon>Neoptera</taxon>
        <taxon>Polyneoptera</taxon>
        <taxon>Phasmatodea</taxon>
        <taxon>Verophasmatodea</taxon>
        <taxon>Anareolatae</taxon>
        <taxon>Phasmatidae</taxon>
        <taxon>Eurycanthinae</taxon>
        <taxon>Dryococelus</taxon>
    </lineage>
</organism>
<evidence type="ECO:0000256" key="1">
    <source>
        <dbReference type="SAM" id="MobiDB-lite"/>
    </source>
</evidence>
<reference evidence="2 3" key="1">
    <citation type="submission" date="2023-02" db="EMBL/GenBank/DDBJ databases">
        <title>LHISI_Scaffold_Assembly.</title>
        <authorList>
            <person name="Stuart O.P."/>
            <person name="Cleave R."/>
            <person name="Magrath M.J.L."/>
            <person name="Mikheyev A.S."/>
        </authorList>
    </citation>
    <scope>NUCLEOTIDE SEQUENCE [LARGE SCALE GENOMIC DNA]</scope>
    <source>
        <strain evidence="2">Daus_M_001</strain>
        <tissue evidence="2">Leg muscle</tissue>
    </source>
</reference>
<accession>A0ABQ9IN61</accession>
<feature type="compositionally biased region" description="Polar residues" evidence="1">
    <location>
        <begin position="701"/>
        <end position="711"/>
    </location>
</feature>
<evidence type="ECO:0000313" key="2">
    <source>
        <dbReference type="EMBL" id="KAJ8898099.1"/>
    </source>
</evidence>
<evidence type="ECO:0000313" key="3">
    <source>
        <dbReference type="Proteomes" id="UP001159363"/>
    </source>
</evidence>
<protein>
    <submittedName>
        <fullName evidence="2">Uncharacterized protein</fullName>
    </submittedName>
</protein>
<dbReference type="EMBL" id="JARBHB010000001">
    <property type="protein sequence ID" value="KAJ8898099.1"/>
    <property type="molecule type" value="Genomic_DNA"/>
</dbReference>
<feature type="region of interest" description="Disordered" evidence="1">
    <location>
        <begin position="668"/>
        <end position="735"/>
    </location>
</feature>
<feature type="region of interest" description="Disordered" evidence="1">
    <location>
        <begin position="62"/>
        <end position="115"/>
    </location>
</feature>
<comment type="caution">
    <text evidence="2">The sequence shown here is derived from an EMBL/GenBank/DDBJ whole genome shotgun (WGS) entry which is preliminary data.</text>
</comment>
<name>A0ABQ9IN61_9NEOP</name>
<dbReference type="Proteomes" id="UP001159363">
    <property type="component" value="Chromosome 1"/>
</dbReference>
<keyword evidence="3" id="KW-1185">Reference proteome</keyword>
<feature type="compositionally biased region" description="Basic and acidic residues" evidence="1">
    <location>
        <begin position="691"/>
        <end position="700"/>
    </location>
</feature>
<sequence length="735" mass="80894">MTADLLWRSLLVRRRSGVREELSSNPSHPLAKSTGITSGCVNKLFPVQSNVKRFGLLLTTGSREPVRETEGGGERRANPAVQHDSHMRRSGSDLAGDRTRSRDGPLRDHRAANQQLGIRNVDSSSRFLFAHVLNAFCSPSSRLGRQHAPVRTVLENQREQAWLSRRYRNSRCTSRSPPTPPFLGAKVAERLARLPPTKVNRAQSRPDESGFVHGNLSPTLASEIPYEDSFEERRRPTESSQCITVLFKQCCGKTNQCVNGRAVALELRPLAKLRGLDARIVMSAQITKLLAVLVTEALVRLAPISMPIGKSENASDIDIGRILSQEMDEKEVALQFSKTISNLERNYFIEKSEQLTVAKNLLNINALFHRPRTENIKLLGARGGVMVRILACHLGEPGSILGGVAPGFSHLGIVPYDAAGRWVYLGDLPFPGPFLSGDVPYTPRFTLVGSQDFDAESRPNLSTEHGIVILSSRGPKRFYTRAGETGDPRENPQTNGIAHHDFHLRKSGDAAGDLTQLALVGGERANRSATVPPPPRAIHQSKFKKGLERRRFAAILLPRDRRDASEEDHRALVPASTPSTATVEEVSLDDADATAKGLVNPIIQNIRLITSEVDARNPTSVMHLIALWCKSWVEVARPLVLQGHLVETQEGNQYRRWKALPVHFVQNARDPQYRPKNRTLGRSGAGMQGRGKQEYPESTRRQAASSGTIATRENPGVNPPGIEPGSPRRGGGRGP</sequence>
<proteinExistence type="predicted"/>